<organism evidence="6 7">
    <name type="scientific">Paenibacillus crassostreae</name>
    <dbReference type="NCBI Taxonomy" id="1763538"/>
    <lineage>
        <taxon>Bacteria</taxon>
        <taxon>Bacillati</taxon>
        <taxon>Bacillota</taxon>
        <taxon>Bacilli</taxon>
        <taxon>Bacillales</taxon>
        <taxon>Paenibacillaceae</taxon>
        <taxon>Paenibacillus</taxon>
    </lineage>
</organism>
<dbReference type="InterPro" id="IPR001173">
    <property type="entry name" value="Glyco_trans_2-like"/>
</dbReference>
<dbReference type="GO" id="GO:0016757">
    <property type="term" value="F:glycosyltransferase activity"/>
    <property type="evidence" value="ECO:0007669"/>
    <property type="project" value="UniProtKB-KW"/>
</dbReference>
<dbReference type="STRING" id="1763538.LPB68_14565"/>
<accession>A0A167E234</accession>
<gene>
    <name evidence="6" type="ORF">PNBC_09370</name>
</gene>
<sequence>MNSTVSVHIVTYNSAEDISTCLIALNSQSYPIQQVIVVDNASSDDTVQQVKSYSQQQNESIEIVENKVNVGFAPAHNQAIQISSTDFVLVLNPDVKLHPNYIKLLIVQMKKQSDIGSATGKLLLSSNLELVDSTGLIMTKHCRAFDRGIGEPSSQWNESGEVFGVSGAAALYSRRMIESISIHGEFFDSDFFAYKEDVDVAWRAQLLGWKSYYLADAIGYHARGWKQGGRKKQPLFIRRASYINRYKMIFKNVERSNMVGTILRILPYEIASNGYFLLREPKVLGAWSSFWGQLRLLRMKREEIANKRDKRSN</sequence>
<evidence type="ECO:0000259" key="5">
    <source>
        <dbReference type="Pfam" id="PF00535"/>
    </source>
</evidence>
<proteinExistence type="inferred from homology"/>
<keyword evidence="7" id="KW-1185">Reference proteome</keyword>
<dbReference type="Pfam" id="PF00535">
    <property type="entry name" value="Glycos_transf_2"/>
    <property type="match status" value="1"/>
</dbReference>
<feature type="domain" description="Glycosyltransferase 2-like" evidence="5">
    <location>
        <begin position="6"/>
        <end position="113"/>
    </location>
</feature>
<comment type="similarity">
    <text evidence="2">Belongs to the glycosyltransferase 2 family.</text>
</comment>
<evidence type="ECO:0000256" key="4">
    <source>
        <dbReference type="ARBA" id="ARBA00022679"/>
    </source>
</evidence>
<dbReference type="CDD" id="cd04186">
    <property type="entry name" value="GT_2_like_c"/>
    <property type="match status" value="1"/>
</dbReference>
<dbReference type="Gene3D" id="3.90.550.10">
    <property type="entry name" value="Spore Coat Polysaccharide Biosynthesis Protein SpsA, Chain A"/>
    <property type="match status" value="1"/>
</dbReference>
<reference evidence="6 7" key="1">
    <citation type="submission" date="2016-02" db="EMBL/GenBank/DDBJ databases">
        <title>Paenibacillus sp. LPB0068, isolated from Crassostrea gigas.</title>
        <authorList>
            <person name="Shin S.-K."/>
            <person name="Yi H."/>
        </authorList>
    </citation>
    <scope>NUCLEOTIDE SEQUENCE [LARGE SCALE GENOMIC DNA]</scope>
    <source>
        <strain evidence="6 7">LPB0068</strain>
    </source>
</reference>
<dbReference type="EMBL" id="LSFN01000013">
    <property type="protein sequence ID" value="OAB75041.1"/>
    <property type="molecule type" value="Genomic_DNA"/>
</dbReference>
<name>A0A167E234_9BACL</name>
<keyword evidence="4 6" id="KW-0808">Transferase</keyword>
<evidence type="ECO:0000256" key="1">
    <source>
        <dbReference type="ARBA" id="ARBA00004776"/>
    </source>
</evidence>
<comment type="caution">
    <text evidence="6">The sequence shown here is derived from an EMBL/GenBank/DDBJ whole genome shotgun (WGS) entry which is preliminary data.</text>
</comment>
<dbReference type="RefSeq" id="WP_068657447.1">
    <property type="nucleotide sequence ID" value="NZ_CP017770.1"/>
</dbReference>
<dbReference type="SUPFAM" id="SSF53448">
    <property type="entry name" value="Nucleotide-diphospho-sugar transferases"/>
    <property type="match status" value="1"/>
</dbReference>
<evidence type="ECO:0000256" key="2">
    <source>
        <dbReference type="ARBA" id="ARBA00006739"/>
    </source>
</evidence>
<comment type="pathway">
    <text evidence="1">Cell wall biogenesis; cell wall polysaccharide biosynthesis.</text>
</comment>
<dbReference type="PANTHER" id="PTHR43179:SF12">
    <property type="entry name" value="GALACTOFURANOSYLTRANSFERASE GLFT2"/>
    <property type="match status" value="1"/>
</dbReference>
<dbReference type="PANTHER" id="PTHR43179">
    <property type="entry name" value="RHAMNOSYLTRANSFERASE WBBL"/>
    <property type="match status" value="1"/>
</dbReference>
<dbReference type="Proteomes" id="UP000077134">
    <property type="component" value="Unassembled WGS sequence"/>
</dbReference>
<dbReference type="OrthoDB" id="9771846at2"/>
<dbReference type="AlphaFoldDB" id="A0A167E234"/>
<dbReference type="InterPro" id="IPR029044">
    <property type="entry name" value="Nucleotide-diphossugar_trans"/>
</dbReference>
<evidence type="ECO:0000313" key="7">
    <source>
        <dbReference type="Proteomes" id="UP000077134"/>
    </source>
</evidence>
<protein>
    <submittedName>
        <fullName evidence="6">Glycosyl transferase</fullName>
    </submittedName>
</protein>
<dbReference type="KEGG" id="pcx:LPB68_14565"/>
<evidence type="ECO:0000313" key="6">
    <source>
        <dbReference type="EMBL" id="OAB75041.1"/>
    </source>
</evidence>
<evidence type="ECO:0000256" key="3">
    <source>
        <dbReference type="ARBA" id="ARBA00022676"/>
    </source>
</evidence>
<keyword evidence="3" id="KW-0328">Glycosyltransferase</keyword>